<evidence type="ECO:0000256" key="6">
    <source>
        <dbReference type="SAM" id="SignalP"/>
    </source>
</evidence>
<dbReference type="InterPro" id="IPR006315">
    <property type="entry name" value="OM_autotransptr_brl_dom"/>
</dbReference>
<dbReference type="InterPro" id="IPR036709">
    <property type="entry name" value="Autotransporte_beta_dom_sf"/>
</dbReference>
<evidence type="ECO:0000256" key="4">
    <source>
        <dbReference type="ARBA" id="ARBA00022825"/>
    </source>
</evidence>
<dbReference type="SUPFAM" id="SSF52743">
    <property type="entry name" value="Subtilisin-like"/>
    <property type="match status" value="1"/>
</dbReference>
<keyword evidence="2 6" id="KW-0732">Signal</keyword>
<gene>
    <name evidence="8" type="ORF">LMS43_11675</name>
</gene>
<feature type="signal peptide" evidence="6">
    <location>
        <begin position="1"/>
        <end position="42"/>
    </location>
</feature>
<dbReference type="SMART" id="SM00869">
    <property type="entry name" value="Autotransporter"/>
    <property type="match status" value="1"/>
</dbReference>
<dbReference type="PANTHER" id="PTHR42884">
    <property type="entry name" value="PROPROTEIN CONVERTASE SUBTILISIN/KEXIN-RELATED"/>
    <property type="match status" value="1"/>
</dbReference>
<feature type="active site" description="Charge relay system" evidence="5">
    <location>
        <position position="381"/>
    </location>
</feature>
<evidence type="ECO:0000256" key="3">
    <source>
        <dbReference type="ARBA" id="ARBA00022801"/>
    </source>
</evidence>
<dbReference type="PROSITE" id="PS00138">
    <property type="entry name" value="SUBTILASE_SER"/>
    <property type="match status" value="1"/>
</dbReference>
<organism evidence="8 9">
    <name type="scientific">Alcaligenes endophyticus</name>
    <dbReference type="NCBI Taxonomy" id="1929088"/>
    <lineage>
        <taxon>Bacteria</taxon>
        <taxon>Pseudomonadati</taxon>
        <taxon>Pseudomonadota</taxon>
        <taxon>Betaproteobacteria</taxon>
        <taxon>Burkholderiales</taxon>
        <taxon>Alcaligenaceae</taxon>
        <taxon>Alcaligenes</taxon>
    </lineage>
</organism>
<evidence type="ECO:0000256" key="5">
    <source>
        <dbReference type="PROSITE-ProRule" id="PRU01240"/>
    </source>
</evidence>
<dbReference type="InterPro" id="IPR015500">
    <property type="entry name" value="Peptidase_S8_subtilisin-rel"/>
</dbReference>
<feature type="active site" description="Charge relay system" evidence="5">
    <location>
        <position position="86"/>
    </location>
</feature>
<keyword evidence="1 5" id="KW-0645">Protease</keyword>
<dbReference type="InterPro" id="IPR022398">
    <property type="entry name" value="Peptidase_S8_His-AS"/>
</dbReference>
<evidence type="ECO:0000256" key="2">
    <source>
        <dbReference type="ARBA" id="ARBA00022729"/>
    </source>
</evidence>
<proteinExistence type="inferred from homology"/>
<dbReference type="NCBIfam" id="TIGR01414">
    <property type="entry name" value="autotrans_barl"/>
    <property type="match status" value="1"/>
</dbReference>
<dbReference type="InterPro" id="IPR005546">
    <property type="entry name" value="Autotransporte_beta"/>
</dbReference>
<keyword evidence="9" id="KW-1185">Reference proteome</keyword>
<dbReference type="PROSITE" id="PS00137">
    <property type="entry name" value="SUBTILASE_HIS"/>
    <property type="match status" value="1"/>
</dbReference>
<dbReference type="SUPFAM" id="SSF103515">
    <property type="entry name" value="Autotransporter"/>
    <property type="match status" value="1"/>
</dbReference>
<dbReference type="Pfam" id="PF12951">
    <property type="entry name" value="PATR"/>
    <property type="match status" value="1"/>
</dbReference>
<dbReference type="Pfam" id="PF00082">
    <property type="entry name" value="Peptidase_S8"/>
    <property type="match status" value="1"/>
</dbReference>
<dbReference type="InterPro" id="IPR034061">
    <property type="entry name" value="Peptidases_S8_Autotransporter"/>
</dbReference>
<feature type="domain" description="Autotransporter" evidence="7">
    <location>
        <begin position="733"/>
        <end position="1008"/>
    </location>
</feature>
<feature type="chain" id="PRO_5046744487" evidence="6">
    <location>
        <begin position="43"/>
        <end position="1008"/>
    </location>
</feature>
<evidence type="ECO:0000256" key="1">
    <source>
        <dbReference type="ARBA" id="ARBA00022670"/>
    </source>
</evidence>
<keyword evidence="4 5" id="KW-0720">Serine protease</keyword>
<name>A0ABT8EKZ1_9BURK</name>
<dbReference type="InterPro" id="IPR000209">
    <property type="entry name" value="Peptidase_S8/S53_dom"/>
</dbReference>
<dbReference type="PROSITE" id="PS51208">
    <property type="entry name" value="AUTOTRANSPORTER"/>
    <property type="match status" value="1"/>
</dbReference>
<dbReference type="PROSITE" id="PS00136">
    <property type="entry name" value="SUBTILASE_ASP"/>
    <property type="match status" value="1"/>
</dbReference>
<feature type="active site" description="Charge relay system" evidence="5">
    <location>
        <position position="127"/>
    </location>
</feature>
<dbReference type="EMBL" id="JAJHNU010000003">
    <property type="protein sequence ID" value="MDN4121946.1"/>
    <property type="molecule type" value="Genomic_DNA"/>
</dbReference>
<dbReference type="PANTHER" id="PTHR42884:SF14">
    <property type="entry name" value="NEUROENDOCRINE CONVERTASE 1"/>
    <property type="match status" value="1"/>
</dbReference>
<dbReference type="PROSITE" id="PS51892">
    <property type="entry name" value="SUBTILASE"/>
    <property type="match status" value="1"/>
</dbReference>
<evidence type="ECO:0000313" key="8">
    <source>
        <dbReference type="EMBL" id="MDN4121946.1"/>
    </source>
</evidence>
<dbReference type="RefSeq" id="WP_266123047.1">
    <property type="nucleotide sequence ID" value="NZ_JAJHNU010000003.1"/>
</dbReference>
<evidence type="ECO:0000313" key="9">
    <source>
        <dbReference type="Proteomes" id="UP001168613"/>
    </source>
</evidence>
<keyword evidence="3 5" id="KW-0378">Hydrolase</keyword>
<dbReference type="InterPro" id="IPR023828">
    <property type="entry name" value="Peptidase_S8_Ser-AS"/>
</dbReference>
<dbReference type="CDD" id="cd04848">
    <property type="entry name" value="Peptidases_S8_Autotransporter_serine_protease_like"/>
    <property type="match status" value="1"/>
</dbReference>
<comment type="similarity">
    <text evidence="5">Belongs to the peptidase S8 family.</text>
</comment>
<dbReference type="PRINTS" id="PR00723">
    <property type="entry name" value="SUBTILISIN"/>
</dbReference>
<protein>
    <submittedName>
        <fullName evidence="8">S8 family serine peptidase</fullName>
    </submittedName>
</protein>
<dbReference type="Proteomes" id="UP001168613">
    <property type="component" value="Unassembled WGS sequence"/>
</dbReference>
<dbReference type="Gene3D" id="3.40.50.200">
    <property type="entry name" value="Peptidase S8/S53 domain"/>
    <property type="match status" value="1"/>
</dbReference>
<dbReference type="InterPro" id="IPR036852">
    <property type="entry name" value="Peptidase_S8/S53_dom_sf"/>
</dbReference>
<dbReference type="NCBIfam" id="TIGR02601">
    <property type="entry name" value="autotrns_rpt"/>
    <property type="match status" value="1"/>
</dbReference>
<sequence>MSTIKIKPTTHHRFPLQRTIHFFRTTALSAAIASLCVGPVSAQQIAPPESFITPEFLASHTLLDIRAQFAYAKGYTGKGILIAVLDDGLDIEHPEFAGRVSPFMANFVTAGGPTYVGRLPGQTDFMHGTHVSGIAAAARNNHGMHGVAYNADILALRILGPNPVENAESKAFEHAIAHGAKVLNGSYGLDSFPAKDLTDEETGQKTPNKHYEVINFTPLDEEDIKTAYNIMKRGEAADIVMIFSAGNEFEEQPIGSESPMGNGLLPAITPKNTSDGKYRFIVNTDDDATDENNPTTWVLNDLTDPDYLDLDFSDLQGALIAVAAVDRNGKISSYSNRCGLAQLWCIAAPGGDYPTPGYTADEGQIYSTVPDSTYDYEVGTSMAAPVVSGAAAVLREAFPYMTARQIIEVLLTSANSTDLDWGNKDIYGWGMLDLGRAIDGPVQFGAESFAQTFDINTQGFNSIWSNDISGTGGLKKSGPGHLVMTGHNSYAGATHIQAGKLTVNGALVNSTVTIDADAALGGTGSVAHLIAAGTIQPGNSIGTLSVTGDYTQLGGSRLDIEIDAQGQSDRLEVQGTADIQGGELRVLGLNPDALGRDFTFLQAGQISPGSQFDNADILGTRFIDLALHPVTSATGSGLSLAVRRNDVTFASLAANGNQASVARAVDAQNNSSPEYRAVVMADTTETAQHYYRQLGGEVHASSLSALMDTSGVLRQASLGRLATAGSLADAGNEHDANNGVWARVLGSWGSLAATHDTARMTRSLSGVMFGADTRLGEQTRAGIGAALSRSSYGTDTVGSAKADGYHLMAYASQSLGAVALRGGASYSWYRLHSKRHIAVPGAEQQKASYNVGSAQIFAEAAYQQQWNQFALEPYVNVAQVWMRRGSFSETGGLGALQGSSQQHSNTFSTLGARSQFNLAQTQHGDLAATVNVGWRHLFGNKTPRSEMRFSTGPSFTIHGAPLARDAFISELGVELINNQDRRFSLVYTGQFAGGTRDQGIQARASWAF</sequence>
<evidence type="ECO:0000259" key="7">
    <source>
        <dbReference type="PROSITE" id="PS51208"/>
    </source>
</evidence>
<dbReference type="Pfam" id="PF03797">
    <property type="entry name" value="Autotransporter"/>
    <property type="match status" value="1"/>
</dbReference>
<dbReference type="InterPro" id="IPR023827">
    <property type="entry name" value="Peptidase_S8_Asp-AS"/>
</dbReference>
<dbReference type="InterPro" id="IPR013425">
    <property type="entry name" value="Autotrns_rpt"/>
</dbReference>
<accession>A0ABT8EKZ1</accession>
<dbReference type="Gene3D" id="2.40.128.130">
    <property type="entry name" value="Autotransporter beta-domain"/>
    <property type="match status" value="1"/>
</dbReference>
<reference evidence="8" key="1">
    <citation type="submission" date="2021-11" db="EMBL/GenBank/DDBJ databases">
        <title>Draft genome sequence of Alcaligenes endophyticus type strain CCUG 75668T.</title>
        <authorList>
            <person name="Salva-Serra F."/>
            <person name="Duran R.E."/>
            <person name="Seeger M."/>
            <person name="Moore E.R.B."/>
            <person name="Jaen-Luchoro D."/>
        </authorList>
    </citation>
    <scope>NUCLEOTIDE SEQUENCE</scope>
    <source>
        <strain evidence="8">CCUG 75668</strain>
    </source>
</reference>
<comment type="caution">
    <text evidence="8">The sequence shown here is derived from an EMBL/GenBank/DDBJ whole genome shotgun (WGS) entry which is preliminary data.</text>
</comment>